<feature type="region of interest" description="Disordered" evidence="5">
    <location>
        <begin position="1010"/>
        <end position="1072"/>
    </location>
</feature>
<feature type="transmembrane region" description="Helical" evidence="6">
    <location>
        <begin position="454"/>
        <end position="472"/>
    </location>
</feature>
<evidence type="ECO:0000256" key="5">
    <source>
        <dbReference type="SAM" id="MobiDB-lite"/>
    </source>
</evidence>
<proteinExistence type="predicted"/>
<accession>A0A0P1BQW9</accession>
<sequence>MSSSQQARQDHPFDSVSKPAQDGGPAALAGRASTSFSHDGSTLAVTSAYSHSAPPSQRTSPVIRGSRLVGRQGARALHAGIAPSQEAAHNTQMGVPPSGLVAIAAHKASESLGLRRRSAQGEILEASTGSEEAGPSRSGPGKVDVLSADGSTDSERGPRMGIAARRRLTGSNESQQAGTPFAPAAPSSNAPSASHNPSDLSMTLPSSTLAALPEHGTPPAHSTSRFHQALTTPGTPGSPRTARTPGASPILTPFARARADVEAAAVVAALRQAQNPALAARIDSAAAYSDFEDGIAPPLARPASAPPRKGRSWVEKAKAATLPGNRAKQSDEISSHPRRSAGALKDDYFAEKSVNAVPSSSTSKIEVPVESVVTDPSLFALSPAMGAAAPALIAASANGLAVGVSTSSNRGKSPAVSRRSSAATLAPIGDKAGIRQAGIRRAEALRELDPRSQGIIFALVCAWGAVLCLDRLTTYSYQTIATNSFAAHSSLSFLNVVRALVAAIAGPPFALIADSLGRANAFTLGLAFYASGHALLAASHNTAAYAGGVTLFEIGANGLVVLQWTLLADMTSSKNRLLFVILPQMPFLIFSFISANIYAAVLPHWRWGVGMFAILGPATLVPLIAMLYTAEASVATPSLPAPPRARQRPMSRANELLQVVDLPGLVLLCAALSLLLIPLTLAASTPGRWASADIIAELCSGAALVVAFAVWELKGARFPLLPRALLMNRTAWAGALTLASFWISNTVLTAYLPTYLYVVQDTSNRAQQNISTLYSFTVALASLPVALTVRYAGRLKPFAVIGIVLFTVGLGVMVGFNGNSGTRFHIIAAQIIIGLGGAFTVAVVQSLIQVSVPHALCGQSIAVLNICINLGVAVGSALAGAMWTGLLPGYLAQELRPISGLSMLSAIFSEPLTWIMEHAVGTSERTAVVAAYVRVFRYMMVAATSNCALAFAAACLLGNPKLGNTLSTVEGEDGSARSVRGESATSTDAKSINLLGDAWLARLDRVFMRASSRPGENKKRGTPDPSEDSAAAQAGFSKDALYSKAASASPPGPEVHVEPPPEDNDARPTRQL</sequence>
<dbReference type="AlphaFoldDB" id="A0A0P1BQW9"/>
<feature type="transmembrane region" description="Helical" evidence="6">
    <location>
        <begin position="493"/>
        <end position="513"/>
    </location>
</feature>
<dbReference type="STRING" id="401625.A0A0P1BQW9"/>
<feature type="transmembrane region" description="Helical" evidence="6">
    <location>
        <begin position="773"/>
        <end position="792"/>
    </location>
</feature>
<feature type="transmembrane region" description="Helical" evidence="6">
    <location>
        <begin position="609"/>
        <end position="630"/>
    </location>
</feature>
<feature type="transmembrane region" description="Helical" evidence="6">
    <location>
        <begin position="860"/>
        <end position="886"/>
    </location>
</feature>
<feature type="domain" description="Major facilitator superfamily (MFS) profile" evidence="7">
    <location>
        <begin position="456"/>
        <end position="917"/>
    </location>
</feature>
<evidence type="ECO:0000259" key="7">
    <source>
        <dbReference type="PROSITE" id="PS50850"/>
    </source>
</evidence>
<evidence type="ECO:0000256" key="2">
    <source>
        <dbReference type="ARBA" id="ARBA00022692"/>
    </source>
</evidence>
<feature type="transmembrane region" description="Helical" evidence="6">
    <location>
        <begin position="545"/>
        <end position="566"/>
    </location>
</feature>
<dbReference type="Gene3D" id="1.20.1250.20">
    <property type="entry name" value="MFS general substrate transporter like domains"/>
    <property type="match status" value="2"/>
</dbReference>
<feature type="transmembrane region" description="Helical" evidence="6">
    <location>
        <begin position="578"/>
        <end position="602"/>
    </location>
</feature>
<feature type="compositionally biased region" description="Polar residues" evidence="5">
    <location>
        <begin position="199"/>
        <end position="209"/>
    </location>
</feature>
<keyword evidence="4 6" id="KW-0472">Membrane</keyword>
<feature type="region of interest" description="Disordered" evidence="5">
    <location>
        <begin position="1"/>
        <end position="94"/>
    </location>
</feature>
<name>A0A0P1BQW9_9BASI</name>
<organism evidence="8 9">
    <name type="scientific">Ceraceosorus bombacis</name>
    <dbReference type="NCBI Taxonomy" id="401625"/>
    <lineage>
        <taxon>Eukaryota</taxon>
        <taxon>Fungi</taxon>
        <taxon>Dikarya</taxon>
        <taxon>Basidiomycota</taxon>
        <taxon>Ustilaginomycotina</taxon>
        <taxon>Exobasidiomycetes</taxon>
        <taxon>Ceraceosorales</taxon>
        <taxon>Ceraceosoraceae</taxon>
        <taxon>Ceraceosorus</taxon>
    </lineage>
</organism>
<dbReference type="InterPro" id="IPR011701">
    <property type="entry name" value="MFS"/>
</dbReference>
<feature type="transmembrane region" description="Helical" evidence="6">
    <location>
        <begin position="694"/>
        <end position="711"/>
    </location>
</feature>
<evidence type="ECO:0000256" key="4">
    <source>
        <dbReference type="ARBA" id="ARBA00023136"/>
    </source>
</evidence>
<feature type="region of interest" description="Disordered" evidence="5">
    <location>
        <begin position="124"/>
        <end position="249"/>
    </location>
</feature>
<keyword evidence="3 6" id="KW-1133">Transmembrane helix</keyword>
<dbReference type="EMBL" id="CCYA01000276">
    <property type="protein sequence ID" value="CEH19031.1"/>
    <property type="molecule type" value="Genomic_DNA"/>
</dbReference>
<dbReference type="PANTHER" id="PTHR23501">
    <property type="entry name" value="MAJOR FACILITATOR SUPERFAMILY"/>
    <property type="match status" value="1"/>
</dbReference>
<feature type="compositionally biased region" description="Basic and acidic residues" evidence="5">
    <location>
        <begin position="1055"/>
        <end position="1072"/>
    </location>
</feature>
<dbReference type="SUPFAM" id="SSF103473">
    <property type="entry name" value="MFS general substrate transporter"/>
    <property type="match status" value="1"/>
</dbReference>
<evidence type="ECO:0000313" key="8">
    <source>
        <dbReference type="EMBL" id="CEH19031.1"/>
    </source>
</evidence>
<feature type="transmembrane region" description="Helical" evidence="6">
    <location>
        <begin position="662"/>
        <end position="682"/>
    </location>
</feature>
<comment type="subcellular location">
    <subcellularLocation>
        <location evidence="1">Membrane</location>
        <topology evidence="1">Multi-pass membrane protein</topology>
    </subcellularLocation>
</comment>
<feature type="transmembrane region" description="Helical" evidence="6">
    <location>
        <begin position="798"/>
        <end position="816"/>
    </location>
</feature>
<feature type="compositionally biased region" description="Low complexity" evidence="5">
    <location>
        <begin position="180"/>
        <end position="198"/>
    </location>
</feature>
<dbReference type="PANTHER" id="PTHR23501:SF87">
    <property type="entry name" value="SIDEROPHORE IRON TRANSPORTER 2"/>
    <property type="match status" value="1"/>
</dbReference>
<dbReference type="PROSITE" id="PS50850">
    <property type="entry name" value="MFS"/>
    <property type="match status" value="1"/>
</dbReference>
<feature type="region of interest" description="Disordered" evidence="5">
    <location>
        <begin position="966"/>
        <end position="987"/>
    </location>
</feature>
<keyword evidence="2 6" id="KW-0812">Transmembrane</keyword>
<dbReference type="Proteomes" id="UP000054845">
    <property type="component" value="Unassembled WGS sequence"/>
</dbReference>
<dbReference type="InterPro" id="IPR020846">
    <property type="entry name" value="MFS_dom"/>
</dbReference>
<evidence type="ECO:0000256" key="3">
    <source>
        <dbReference type="ARBA" id="ARBA00022989"/>
    </source>
</evidence>
<dbReference type="GO" id="GO:0022857">
    <property type="term" value="F:transmembrane transporter activity"/>
    <property type="evidence" value="ECO:0007669"/>
    <property type="project" value="InterPro"/>
</dbReference>
<feature type="transmembrane region" description="Helical" evidence="6">
    <location>
        <begin position="828"/>
        <end position="848"/>
    </location>
</feature>
<dbReference type="Pfam" id="PF07690">
    <property type="entry name" value="MFS_1"/>
    <property type="match status" value="1"/>
</dbReference>
<feature type="transmembrane region" description="Helical" evidence="6">
    <location>
        <begin position="936"/>
        <end position="957"/>
    </location>
</feature>
<feature type="region of interest" description="Disordered" evidence="5">
    <location>
        <begin position="319"/>
        <end position="340"/>
    </location>
</feature>
<feature type="compositionally biased region" description="Polar residues" evidence="5">
    <location>
        <begin position="169"/>
        <end position="178"/>
    </location>
</feature>
<evidence type="ECO:0000313" key="9">
    <source>
        <dbReference type="Proteomes" id="UP000054845"/>
    </source>
</evidence>
<protein>
    <submittedName>
        <fullName evidence="8">Predicted transporter (Major facilitator superfamily)</fullName>
    </submittedName>
</protein>
<dbReference type="InterPro" id="IPR036259">
    <property type="entry name" value="MFS_trans_sf"/>
</dbReference>
<reference evidence="8 9" key="1">
    <citation type="submission" date="2014-09" db="EMBL/GenBank/DDBJ databases">
        <authorList>
            <person name="Magalhaes I.L.F."/>
            <person name="Oliveira U."/>
            <person name="Santos F.R."/>
            <person name="Vidigal T.H.D.A."/>
            <person name="Brescovit A.D."/>
            <person name="Santos A.J."/>
        </authorList>
    </citation>
    <scope>NUCLEOTIDE SEQUENCE [LARGE SCALE GENOMIC DNA]</scope>
</reference>
<dbReference type="GO" id="GO:0005886">
    <property type="term" value="C:plasma membrane"/>
    <property type="evidence" value="ECO:0007669"/>
    <property type="project" value="TreeGrafter"/>
</dbReference>
<keyword evidence="9" id="KW-1185">Reference proteome</keyword>
<feature type="compositionally biased region" description="Polar residues" evidence="5">
    <location>
        <begin position="220"/>
        <end position="235"/>
    </location>
</feature>
<dbReference type="OrthoDB" id="2241241at2759"/>
<feature type="transmembrane region" description="Helical" evidence="6">
    <location>
        <begin position="731"/>
        <end position="752"/>
    </location>
</feature>
<evidence type="ECO:0000256" key="1">
    <source>
        <dbReference type="ARBA" id="ARBA00004141"/>
    </source>
</evidence>
<feature type="compositionally biased region" description="Polar residues" evidence="5">
    <location>
        <begin position="32"/>
        <end position="60"/>
    </location>
</feature>
<evidence type="ECO:0000256" key="6">
    <source>
        <dbReference type="SAM" id="Phobius"/>
    </source>
</evidence>